<keyword evidence="3 12" id="KW-0812">Transmembrane</keyword>
<feature type="domain" description="G-protein coupled receptors family 3 profile" evidence="14">
    <location>
        <begin position="542"/>
        <end position="800"/>
    </location>
</feature>
<reference evidence="15" key="2">
    <citation type="submission" date="2025-08" db="UniProtKB">
        <authorList>
            <consortium name="Ensembl"/>
        </authorList>
    </citation>
    <scope>IDENTIFICATION</scope>
</reference>
<dbReference type="AlphaFoldDB" id="A0A3P9CZ06"/>
<keyword evidence="4 13" id="KW-0732">Signal</keyword>
<dbReference type="FunFam" id="2.10.50.30:FF:000004">
    <property type="entry name" value="Taste receptor type 1 member 3-like protein"/>
    <property type="match status" value="1"/>
</dbReference>
<feature type="transmembrane region" description="Helical" evidence="12">
    <location>
        <begin position="763"/>
        <end position="784"/>
    </location>
</feature>
<protein>
    <submittedName>
        <fullName evidence="15">Taste receptor type 1 member 1-like</fullName>
    </submittedName>
</protein>
<feature type="transmembrane region" description="Helical" evidence="12">
    <location>
        <begin position="734"/>
        <end position="751"/>
    </location>
</feature>
<comment type="subcellular location">
    <subcellularLocation>
        <location evidence="1">Cell membrane</location>
        <topology evidence="1">Multi-pass membrane protein</topology>
    </subcellularLocation>
</comment>
<feature type="transmembrane region" description="Helical" evidence="12">
    <location>
        <begin position="611"/>
        <end position="636"/>
    </location>
</feature>
<dbReference type="PRINTS" id="PR00248">
    <property type="entry name" value="GPCRMGR"/>
</dbReference>
<dbReference type="PRINTS" id="PR00592">
    <property type="entry name" value="CASENSINGR"/>
</dbReference>
<evidence type="ECO:0000256" key="5">
    <source>
        <dbReference type="ARBA" id="ARBA00022989"/>
    </source>
</evidence>
<keyword evidence="5 12" id="KW-1133">Transmembrane helix</keyword>
<dbReference type="Pfam" id="PF00003">
    <property type="entry name" value="7tm_3"/>
    <property type="match status" value="1"/>
</dbReference>
<dbReference type="SUPFAM" id="SSF53822">
    <property type="entry name" value="Periplasmic binding protein-like I"/>
    <property type="match status" value="1"/>
</dbReference>
<sequence>MKHFLESFCLLGAFLHVCTQHTVPASEFQLEGDYLIGGLFHIHDDTAFKQYFRFLCKPLTFSNYRRFQMIRFSVEQVNNSTNLLPNVSLGYDIFDHCSDTQNFPGVLKLISANGSIQPWSDKQSVLSKVIAVVGPFTSTQSLTVAPLLMVNLVPMVNYATSTSVFSNKAKYPSFLRTLPSNLNMIDVIVRILQKFNWRWVAFLNSDDDYGNDGLNLFTQRIKDTEICLPYSKGLSDSTNYTQTFKQMEAKQINVIIVFALENNVEPLIESAMLLNVTNKVWIAGDAWALNKKLPKMKGIKNIGTVLGVAEPVVTIPGFSDFLHSSKAQLHCKYAEQDTFCNQKCNCSCMNPEDIFAADPSYSFAIYSAIYAIAHALHNTLRCGADKCDSNITVYPYIVLAELRKSNFTLVNNSIQFDDNGNLKQGSYSVVFWNNSGDAQEIGFYQFNSEVHFFVDDSKIEWHTNGEVPTSLCSPECPAGYIKKRNGIYECCFDCEICANGTYVNITESPYTCLKCKDIEWSEEGSTSCNLRAVEYISATDIVATLVFVAACAFVGMTLAMSVLFSVNYNTPVVRSAGGPMCFLILGCLSLSNLSVFFHFGKPTVPLCTLRYLPFLLFYTICLACFVVRSFQIVCIFKIAAKIPKLHSWWVKYNGQWLVIVVAFVIQAIFLVIGYSCKPPSPYNETSWYPDKIILSCDISLQASTASVILLLSICTLCFIFSYMGKNLPKNYNEAKAITFCLLLLILTWIIFATECMLYRGKYIQLLSALAVLSSLYSFLFWYFLPKCFIILFQPHKNTQQYFQGLIQNYTKTISQ</sequence>
<keyword evidence="7 12" id="KW-0472">Membrane</keyword>
<dbReference type="Ensembl" id="ENSMZET00005028201.1">
    <property type="protein sequence ID" value="ENSMZEP00005027329.1"/>
    <property type="gene ID" value="ENSMZEG00005020388.1"/>
</dbReference>
<dbReference type="Proteomes" id="UP000265160">
    <property type="component" value="LG20"/>
</dbReference>
<dbReference type="InterPro" id="IPR028082">
    <property type="entry name" value="Peripla_BP_I"/>
</dbReference>
<dbReference type="GO" id="GO:0005886">
    <property type="term" value="C:plasma membrane"/>
    <property type="evidence" value="ECO:0007669"/>
    <property type="project" value="UniProtKB-SubCell"/>
</dbReference>
<organism evidence="15 16">
    <name type="scientific">Maylandia zebra</name>
    <name type="common">zebra mbuna</name>
    <dbReference type="NCBI Taxonomy" id="106582"/>
    <lineage>
        <taxon>Eukaryota</taxon>
        <taxon>Metazoa</taxon>
        <taxon>Chordata</taxon>
        <taxon>Craniata</taxon>
        <taxon>Vertebrata</taxon>
        <taxon>Euteleostomi</taxon>
        <taxon>Actinopterygii</taxon>
        <taxon>Neopterygii</taxon>
        <taxon>Teleostei</taxon>
        <taxon>Neoteleostei</taxon>
        <taxon>Acanthomorphata</taxon>
        <taxon>Ovalentaria</taxon>
        <taxon>Cichlomorphae</taxon>
        <taxon>Cichliformes</taxon>
        <taxon>Cichlidae</taxon>
        <taxon>African cichlids</taxon>
        <taxon>Pseudocrenilabrinae</taxon>
        <taxon>Haplochromini</taxon>
        <taxon>Maylandia</taxon>
        <taxon>Maylandia zebra complex</taxon>
    </lineage>
</organism>
<evidence type="ECO:0000256" key="4">
    <source>
        <dbReference type="ARBA" id="ARBA00022729"/>
    </source>
</evidence>
<keyword evidence="8" id="KW-0675">Receptor</keyword>
<feature type="transmembrane region" description="Helical" evidence="12">
    <location>
        <begin position="580"/>
        <end position="599"/>
    </location>
</feature>
<evidence type="ECO:0000256" key="1">
    <source>
        <dbReference type="ARBA" id="ARBA00004651"/>
    </source>
</evidence>
<dbReference type="GO" id="GO:0004930">
    <property type="term" value="F:G protein-coupled receptor activity"/>
    <property type="evidence" value="ECO:0007669"/>
    <property type="project" value="UniProtKB-KW"/>
</dbReference>
<evidence type="ECO:0000259" key="14">
    <source>
        <dbReference type="PROSITE" id="PS50259"/>
    </source>
</evidence>
<proteinExistence type="inferred from homology"/>
<evidence type="ECO:0000256" key="2">
    <source>
        <dbReference type="ARBA" id="ARBA00022475"/>
    </source>
</evidence>
<keyword evidence="9" id="KW-0325">Glycoprotein</keyword>
<dbReference type="PANTHER" id="PTHR24061">
    <property type="entry name" value="CALCIUM-SENSING RECEPTOR-RELATED"/>
    <property type="match status" value="1"/>
</dbReference>
<evidence type="ECO:0000256" key="3">
    <source>
        <dbReference type="ARBA" id="ARBA00022692"/>
    </source>
</evidence>
<dbReference type="Gene3D" id="2.10.50.30">
    <property type="entry name" value="GPCR, family 3, nine cysteines domain"/>
    <property type="match status" value="1"/>
</dbReference>
<dbReference type="InterPro" id="IPR001828">
    <property type="entry name" value="ANF_lig-bd_rcpt"/>
</dbReference>
<evidence type="ECO:0000256" key="11">
    <source>
        <dbReference type="ARBA" id="ARBA00038492"/>
    </source>
</evidence>
<evidence type="ECO:0000313" key="15">
    <source>
        <dbReference type="Ensembl" id="ENSMZEP00005027329.1"/>
    </source>
</evidence>
<accession>A0A3P9CZ06</accession>
<dbReference type="CDD" id="cd15287">
    <property type="entry name" value="7tmC_TAS1R2a-like"/>
    <property type="match status" value="1"/>
</dbReference>
<dbReference type="InterPro" id="IPR038550">
    <property type="entry name" value="GPCR_3_9-Cys_sf"/>
</dbReference>
<dbReference type="InterPro" id="IPR000068">
    <property type="entry name" value="GPCR_3_Ca_sens_rcpt-rel"/>
</dbReference>
<dbReference type="PANTHER" id="PTHR24061:SF441">
    <property type="entry name" value="TASTE RECEPTOR TYPE 1 MEMBER 2B-RELATED"/>
    <property type="match status" value="1"/>
</dbReference>
<feature type="signal peptide" evidence="13">
    <location>
        <begin position="1"/>
        <end position="20"/>
    </location>
</feature>
<dbReference type="Pfam" id="PF07562">
    <property type="entry name" value="NCD3G"/>
    <property type="match status" value="1"/>
</dbReference>
<dbReference type="Gene3D" id="3.40.50.2300">
    <property type="match status" value="2"/>
</dbReference>
<feature type="chain" id="PRO_5017927222" evidence="13">
    <location>
        <begin position="21"/>
        <end position="815"/>
    </location>
</feature>
<dbReference type="InterPro" id="IPR011500">
    <property type="entry name" value="GPCR_3_9-Cys_dom"/>
</dbReference>
<evidence type="ECO:0000256" key="10">
    <source>
        <dbReference type="ARBA" id="ARBA00023224"/>
    </source>
</evidence>
<feature type="transmembrane region" description="Helical" evidence="12">
    <location>
        <begin position="656"/>
        <end position="675"/>
    </location>
</feature>
<feature type="transmembrane region" description="Helical" evidence="12">
    <location>
        <begin position="698"/>
        <end position="722"/>
    </location>
</feature>
<comment type="similarity">
    <text evidence="11">Belongs to the G-protein coupled receptor 3 family. TAS1R subfamily.</text>
</comment>
<evidence type="ECO:0000256" key="9">
    <source>
        <dbReference type="ARBA" id="ARBA00023180"/>
    </source>
</evidence>
<keyword evidence="2" id="KW-1003">Cell membrane</keyword>
<reference evidence="15" key="3">
    <citation type="submission" date="2025-09" db="UniProtKB">
        <authorList>
            <consortium name="Ensembl"/>
        </authorList>
    </citation>
    <scope>IDENTIFICATION</scope>
</reference>
<keyword evidence="16" id="KW-1185">Reference proteome</keyword>
<dbReference type="PROSITE" id="PS50259">
    <property type="entry name" value="G_PROTEIN_RECEP_F3_4"/>
    <property type="match status" value="1"/>
</dbReference>
<evidence type="ECO:0000256" key="12">
    <source>
        <dbReference type="SAM" id="Phobius"/>
    </source>
</evidence>
<dbReference type="STRING" id="106582.ENSMZEP00005027329"/>
<dbReference type="Pfam" id="PF01094">
    <property type="entry name" value="ANF_receptor"/>
    <property type="match status" value="1"/>
</dbReference>
<evidence type="ECO:0000256" key="8">
    <source>
        <dbReference type="ARBA" id="ARBA00023170"/>
    </source>
</evidence>
<reference evidence="15 16" key="1">
    <citation type="journal article" date="2014" name="Nature">
        <title>The genomic substrate for adaptive radiation in African cichlid fish.</title>
        <authorList>
            <person name="Brawand D."/>
            <person name="Wagner C.E."/>
            <person name="Li Y.I."/>
            <person name="Malinsky M."/>
            <person name="Keller I."/>
            <person name="Fan S."/>
            <person name="Simakov O."/>
            <person name="Ng A.Y."/>
            <person name="Lim Z.W."/>
            <person name="Bezault E."/>
            <person name="Turner-Maier J."/>
            <person name="Johnson J."/>
            <person name="Alcazar R."/>
            <person name="Noh H.J."/>
            <person name="Russell P."/>
            <person name="Aken B."/>
            <person name="Alfoldi J."/>
            <person name="Amemiya C."/>
            <person name="Azzouzi N."/>
            <person name="Baroiller J.F."/>
            <person name="Barloy-Hubler F."/>
            <person name="Berlin A."/>
            <person name="Bloomquist R."/>
            <person name="Carleton K.L."/>
            <person name="Conte M.A."/>
            <person name="D'Cotta H."/>
            <person name="Eshel O."/>
            <person name="Gaffney L."/>
            <person name="Galibert F."/>
            <person name="Gante H.F."/>
            <person name="Gnerre S."/>
            <person name="Greuter L."/>
            <person name="Guyon R."/>
            <person name="Haddad N.S."/>
            <person name="Haerty W."/>
            <person name="Harris R.M."/>
            <person name="Hofmann H.A."/>
            <person name="Hourlier T."/>
            <person name="Hulata G."/>
            <person name="Jaffe D.B."/>
            <person name="Lara M."/>
            <person name="Lee A.P."/>
            <person name="MacCallum I."/>
            <person name="Mwaiko S."/>
            <person name="Nikaido M."/>
            <person name="Nishihara H."/>
            <person name="Ozouf-Costaz C."/>
            <person name="Penman D.J."/>
            <person name="Przybylski D."/>
            <person name="Rakotomanga M."/>
            <person name="Renn S.C.P."/>
            <person name="Ribeiro F.J."/>
            <person name="Ron M."/>
            <person name="Salzburger W."/>
            <person name="Sanchez-Pulido L."/>
            <person name="Santos M.E."/>
            <person name="Searle S."/>
            <person name="Sharpe T."/>
            <person name="Swofford R."/>
            <person name="Tan F.J."/>
            <person name="Williams L."/>
            <person name="Young S."/>
            <person name="Yin S."/>
            <person name="Okada N."/>
            <person name="Kocher T.D."/>
            <person name="Miska E.A."/>
            <person name="Lander E.S."/>
            <person name="Venkatesh B."/>
            <person name="Fernald R.D."/>
            <person name="Meyer A."/>
            <person name="Ponting C.P."/>
            <person name="Streelman J.T."/>
            <person name="Lindblad-Toh K."/>
            <person name="Seehausen O."/>
            <person name="Di Palma F."/>
        </authorList>
    </citation>
    <scope>NUCLEOTIDE SEQUENCE</scope>
</reference>
<evidence type="ECO:0000256" key="6">
    <source>
        <dbReference type="ARBA" id="ARBA00023040"/>
    </source>
</evidence>
<name>A0A3P9CZ06_9CICH</name>
<keyword evidence="10" id="KW-0807">Transducer</keyword>
<keyword evidence="6" id="KW-0297">G-protein coupled receptor</keyword>
<evidence type="ECO:0000256" key="13">
    <source>
        <dbReference type="SAM" id="SignalP"/>
    </source>
</evidence>
<feature type="transmembrane region" description="Helical" evidence="12">
    <location>
        <begin position="541"/>
        <end position="568"/>
    </location>
</feature>
<dbReference type="InterPro" id="IPR000337">
    <property type="entry name" value="GPCR_3"/>
</dbReference>
<dbReference type="GO" id="GO:0050909">
    <property type="term" value="P:sensory perception of taste"/>
    <property type="evidence" value="ECO:0007669"/>
    <property type="project" value="UniProtKB-ARBA"/>
</dbReference>
<dbReference type="FunFam" id="3.40.50.2300:FF:000016">
    <property type="entry name" value="Taste 1 receptor member 2"/>
    <property type="match status" value="1"/>
</dbReference>
<evidence type="ECO:0000256" key="7">
    <source>
        <dbReference type="ARBA" id="ARBA00023136"/>
    </source>
</evidence>
<dbReference type="GeneTree" id="ENSGT00940000156136"/>
<dbReference type="InterPro" id="IPR017978">
    <property type="entry name" value="GPCR_3_C"/>
</dbReference>
<evidence type="ECO:0000313" key="16">
    <source>
        <dbReference type="Proteomes" id="UP000265160"/>
    </source>
</evidence>